<dbReference type="OrthoDB" id="9778383at2"/>
<dbReference type="PROSITE" id="PS00455">
    <property type="entry name" value="AMP_BINDING"/>
    <property type="match status" value="1"/>
</dbReference>
<dbReference type="Pfam" id="PF23562">
    <property type="entry name" value="AMP-binding_C_3"/>
    <property type="match status" value="1"/>
</dbReference>
<keyword evidence="6" id="KW-1185">Reference proteome</keyword>
<evidence type="ECO:0000256" key="1">
    <source>
        <dbReference type="ARBA" id="ARBA00022741"/>
    </source>
</evidence>
<dbReference type="InterPro" id="IPR020845">
    <property type="entry name" value="AMP-binding_CS"/>
</dbReference>
<proteinExistence type="predicted"/>
<evidence type="ECO:0000256" key="3">
    <source>
        <dbReference type="SAM" id="Coils"/>
    </source>
</evidence>
<feature type="domain" description="AMP-dependent synthetase/ligase" evidence="4">
    <location>
        <begin position="28"/>
        <end position="428"/>
    </location>
</feature>
<dbReference type="PANTHER" id="PTHR43272:SF33">
    <property type="entry name" value="AMP-BINDING DOMAIN-CONTAINING PROTEIN-RELATED"/>
    <property type="match status" value="1"/>
</dbReference>
<gene>
    <name evidence="5" type="ORF">SAMN04488090_1503</name>
</gene>
<evidence type="ECO:0000313" key="5">
    <source>
        <dbReference type="EMBL" id="SDL70819.1"/>
    </source>
</evidence>
<dbReference type="AlphaFoldDB" id="A0A1G9M9D7"/>
<sequence>METQTLTAPAPADKSTYSRVFDLLPHFVSRYNSDDALVSKVNGKWEKIPAATFIETANRISLGLIKLGIRKDDKIAIISPNRPEWNFVDFGVQQLGAVSVPLYPTITIEDYRYILRDSEAKLVFVANTDLLAKVKEAITEVEGVEGVYTFDRIPGVPHWSEVADLGKDEDPSQLESYKAAVSEEDLLTLIYTSGTTGVPKGVMLTHHNLLSNVEAVKDYIPIGPGEKALSFLPLCHVYERMIVYMYMRYGVSIYYAESMDTIAENLKEVKPTVFTTVPRLLEKVYDKIVAKGYELSGIKKQLFFWALNLGLRYDPVQDMGFFYNIQLKLARKLIFSKWQEALGGNIRLIVTGSAALQPRLARVFWAAGIPVTEGYGLTETSPVISVGKVMPPDLRVGCVGTIIPDVHVKIAEDGEILVKGPNIMKGYYRKPEQTAEAIDKDGWFHTGDIGEMVEGRFLKITDRKKEMFKTSGGKYVAPQMVENKLKESKYIEQVIVVGEGQKFPSALIIPEFGALKVFCQLNNLDPTMTPEQMVKNEQIVAKIEQEIERLNASFAKYEQVKKFRLLATPFTIEAGELTPTLKLKRKAILKRYQSVIEGIYQ</sequence>
<dbReference type="GO" id="GO:0004467">
    <property type="term" value="F:long-chain fatty acid-CoA ligase activity"/>
    <property type="evidence" value="ECO:0007669"/>
    <property type="project" value="TreeGrafter"/>
</dbReference>
<dbReference type="CDD" id="cd05907">
    <property type="entry name" value="VL_LC_FACS_like"/>
    <property type="match status" value="1"/>
</dbReference>
<dbReference type="Gene3D" id="3.40.50.12780">
    <property type="entry name" value="N-terminal domain of ligase-like"/>
    <property type="match status" value="1"/>
</dbReference>
<dbReference type="GO" id="GO:0005524">
    <property type="term" value="F:ATP binding"/>
    <property type="evidence" value="ECO:0007669"/>
    <property type="project" value="UniProtKB-KW"/>
</dbReference>
<evidence type="ECO:0000259" key="4">
    <source>
        <dbReference type="Pfam" id="PF00501"/>
    </source>
</evidence>
<dbReference type="RefSeq" id="WP_093199895.1">
    <property type="nucleotide sequence ID" value="NZ_FNGS01000003.1"/>
</dbReference>
<organism evidence="5 6">
    <name type="scientific">Siphonobacter aquaeclarae</name>
    <dbReference type="NCBI Taxonomy" id="563176"/>
    <lineage>
        <taxon>Bacteria</taxon>
        <taxon>Pseudomonadati</taxon>
        <taxon>Bacteroidota</taxon>
        <taxon>Cytophagia</taxon>
        <taxon>Cytophagales</taxon>
        <taxon>Cytophagaceae</taxon>
        <taxon>Siphonobacter</taxon>
    </lineage>
</organism>
<dbReference type="Pfam" id="PF00501">
    <property type="entry name" value="AMP-binding"/>
    <property type="match status" value="1"/>
</dbReference>
<evidence type="ECO:0000313" key="6">
    <source>
        <dbReference type="Proteomes" id="UP000198901"/>
    </source>
</evidence>
<name>A0A1G9M9D7_9BACT</name>
<evidence type="ECO:0000256" key="2">
    <source>
        <dbReference type="ARBA" id="ARBA00022840"/>
    </source>
</evidence>
<dbReference type="Proteomes" id="UP000198901">
    <property type="component" value="Unassembled WGS sequence"/>
</dbReference>
<reference evidence="5 6" key="1">
    <citation type="submission" date="2016-10" db="EMBL/GenBank/DDBJ databases">
        <authorList>
            <person name="de Groot N.N."/>
        </authorList>
    </citation>
    <scope>NUCLEOTIDE SEQUENCE [LARGE SCALE GENOMIC DNA]</scope>
    <source>
        <strain evidence="5 6">DSM 21668</strain>
    </source>
</reference>
<dbReference type="EMBL" id="FNGS01000003">
    <property type="protein sequence ID" value="SDL70819.1"/>
    <property type="molecule type" value="Genomic_DNA"/>
</dbReference>
<keyword evidence="2" id="KW-0067">ATP-binding</keyword>
<dbReference type="STRING" id="563176.SAMN04488090_1503"/>
<dbReference type="InterPro" id="IPR000873">
    <property type="entry name" value="AMP-dep_synth/lig_dom"/>
</dbReference>
<dbReference type="PANTHER" id="PTHR43272">
    <property type="entry name" value="LONG-CHAIN-FATTY-ACID--COA LIGASE"/>
    <property type="match status" value="1"/>
</dbReference>
<protein>
    <submittedName>
        <fullName evidence="5">Long-chain acyl-CoA synthetase</fullName>
    </submittedName>
</protein>
<keyword evidence="1" id="KW-0547">Nucleotide-binding</keyword>
<accession>A0A1G9M9D7</accession>
<feature type="coiled-coil region" evidence="3">
    <location>
        <begin position="533"/>
        <end position="560"/>
    </location>
</feature>
<dbReference type="SUPFAM" id="SSF56801">
    <property type="entry name" value="Acetyl-CoA synthetase-like"/>
    <property type="match status" value="1"/>
</dbReference>
<dbReference type="InterPro" id="IPR042099">
    <property type="entry name" value="ANL_N_sf"/>
</dbReference>
<keyword evidence="3" id="KW-0175">Coiled coil</keyword>
<dbReference type="GO" id="GO:0016020">
    <property type="term" value="C:membrane"/>
    <property type="evidence" value="ECO:0007669"/>
    <property type="project" value="TreeGrafter"/>
</dbReference>